<keyword evidence="3" id="KW-1185">Reference proteome</keyword>
<feature type="chain" id="PRO_5046920451" evidence="1">
    <location>
        <begin position="27"/>
        <end position="547"/>
    </location>
</feature>
<evidence type="ECO:0000313" key="2">
    <source>
        <dbReference type="EMBL" id="WMX45813.1"/>
    </source>
</evidence>
<keyword evidence="1" id="KW-0732">Signal</keyword>
<dbReference type="EMBL" id="CP133762">
    <property type="protein sequence ID" value="WMX45813.1"/>
    <property type="molecule type" value="Genomic_DNA"/>
</dbReference>
<dbReference type="Proteomes" id="UP001250858">
    <property type="component" value="Chromosome"/>
</dbReference>
<gene>
    <name evidence="2" type="ORF">RGF97_14420</name>
</gene>
<organism evidence="2 3">
    <name type="scientific">Streptomyces roseicoloratus</name>
    <dbReference type="NCBI Taxonomy" id="2508722"/>
    <lineage>
        <taxon>Bacteria</taxon>
        <taxon>Bacillati</taxon>
        <taxon>Actinomycetota</taxon>
        <taxon>Actinomycetes</taxon>
        <taxon>Kitasatosporales</taxon>
        <taxon>Streptomycetaceae</taxon>
        <taxon>Streptomyces</taxon>
    </lineage>
</organism>
<evidence type="ECO:0000313" key="3">
    <source>
        <dbReference type="Proteomes" id="UP001250858"/>
    </source>
</evidence>
<evidence type="ECO:0000256" key="1">
    <source>
        <dbReference type="SAM" id="SignalP"/>
    </source>
</evidence>
<name>A0ABY9RUE9_9ACTN</name>
<protein>
    <submittedName>
        <fullName evidence="2">Uncharacterized protein</fullName>
    </submittedName>
</protein>
<dbReference type="RefSeq" id="WP_309548664.1">
    <property type="nucleotide sequence ID" value="NZ_CP133762.1"/>
</dbReference>
<feature type="signal peptide" evidence="1">
    <location>
        <begin position="1"/>
        <end position="26"/>
    </location>
</feature>
<sequence>MRAATVFALSAGVALPAVVAAPAAYAATVTGTATLDDGRLTVTGLPGNALWVKVSVLASADAGAAVLASTDELSATSYNGWTTDAPVTLPEGTAFGDYPLAVEYRLPGGLVTRWTGGSFGYKLHTGVSAVAFDRKTTSYDRRDVTLSGKATTWNPATGERTPAAEGTPVKVTLNLTDAYGLPKTRTATATTVADGSFALPVTPDAAITGGTAEVQATEGTDPDVARLVPAVGVEKLTYRITSDANKYRVNAGTDVTVHGRVERLTEDGWKGFGGAPVVTTGSQPLSYDKVLKDEIGSGTSLQDGSFSYLSRVQYATTGAYTGLRPSVYYGEGNDRPTDVAKLAVPQQFSFTGTSQSIDQFGKVTVRGTLGTNGSCSPKPDWVALHVSRDGGRTWGQMASKAVSDWCGYEFQVWGFENALYRIYHPETDRFVSKTSTPVRLSRNPTRIVNVTISPSRPRKGGSMTVKGLVQQKVNGVWKAMPGARLTLVFKPKGDPNWYWAKKDIPTNSYGNFGFGTTNYGDGTWALVWQEKNGYFYSESRTIYVDAL</sequence>
<accession>A0ABY9RUE9</accession>
<reference evidence="2 3" key="1">
    <citation type="submission" date="2023-09" db="EMBL/GenBank/DDBJ databases">
        <title>Complete genome of Streptomyces roseicoloratus T14.</title>
        <authorList>
            <person name="Bashizi T."/>
            <person name="Kim M.-J."/>
            <person name="Lee G."/>
            <person name="Tagele S.B."/>
            <person name="Shin J.-H."/>
        </authorList>
    </citation>
    <scope>NUCLEOTIDE SEQUENCE [LARGE SCALE GENOMIC DNA]</scope>
    <source>
        <strain evidence="2 3">T14</strain>
    </source>
</reference>
<proteinExistence type="predicted"/>